<evidence type="ECO:0000256" key="1">
    <source>
        <dbReference type="SAM" id="MobiDB-lite"/>
    </source>
</evidence>
<evidence type="ECO:0000313" key="2">
    <source>
        <dbReference type="EMBL" id="KEO59550.1"/>
    </source>
</evidence>
<dbReference type="EMBL" id="AUNC01000001">
    <property type="protein sequence ID" value="KEO59550.1"/>
    <property type="molecule type" value="Genomic_DNA"/>
</dbReference>
<accession>A0ABR4TTU3</accession>
<comment type="caution">
    <text evidence="2">The sequence shown here is derived from an EMBL/GenBank/DDBJ whole genome shotgun (WGS) entry which is preliminary data.</text>
</comment>
<name>A0ABR4TTU3_9PROT</name>
<keyword evidence="3" id="KW-1185">Reference proteome</keyword>
<organism evidence="2 3">
    <name type="scientific">Thalassospira permensis NBRC 106175</name>
    <dbReference type="NCBI Taxonomy" id="1353532"/>
    <lineage>
        <taxon>Bacteria</taxon>
        <taxon>Pseudomonadati</taxon>
        <taxon>Pseudomonadota</taxon>
        <taxon>Alphaproteobacteria</taxon>
        <taxon>Rhodospirillales</taxon>
        <taxon>Thalassospiraceae</taxon>
        <taxon>Thalassospira</taxon>
    </lineage>
</organism>
<reference evidence="2 3" key="1">
    <citation type="submission" date="2013-07" db="EMBL/GenBank/DDBJ databases">
        <title>Thalassospira permensis NBRC 106175 Genome Sequencing.</title>
        <authorList>
            <person name="Lai Q."/>
            <person name="Shao Z."/>
        </authorList>
    </citation>
    <scope>NUCLEOTIDE SEQUENCE [LARGE SCALE GENOMIC DNA]</scope>
    <source>
        <strain evidence="2 3">NBRC 106175</strain>
    </source>
</reference>
<dbReference type="Proteomes" id="UP000027463">
    <property type="component" value="Unassembled WGS sequence"/>
</dbReference>
<feature type="region of interest" description="Disordered" evidence="1">
    <location>
        <begin position="17"/>
        <end position="42"/>
    </location>
</feature>
<gene>
    <name evidence="2" type="ORF">SMB34_00790</name>
</gene>
<protein>
    <submittedName>
        <fullName evidence="2">Uncharacterized protein</fullName>
    </submittedName>
</protein>
<proteinExistence type="predicted"/>
<sequence>MALEPFPLGLANKIASIPTEKALPNHQNKGGNQAPRMTEKTP</sequence>
<evidence type="ECO:0000313" key="3">
    <source>
        <dbReference type="Proteomes" id="UP000027463"/>
    </source>
</evidence>